<dbReference type="Pfam" id="PF01266">
    <property type="entry name" value="DAO"/>
    <property type="match status" value="1"/>
</dbReference>
<evidence type="ECO:0000259" key="2">
    <source>
        <dbReference type="Pfam" id="PF01266"/>
    </source>
</evidence>
<accession>A0A2S2E5W3</accession>
<dbReference type="GO" id="GO:0005737">
    <property type="term" value="C:cytoplasm"/>
    <property type="evidence" value="ECO:0007669"/>
    <property type="project" value="TreeGrafter"/>
</dbReference>
<dbReference type="SUPFAM" id="SSF51905">
    <property type="entry name" value="FAD/NAD(P)-binding domain"/>
    <property type="match status" value="1"/>
</dbReference>
<name>A0A2S2E5W3_9ALTE</name>
<dbReference type="EMBL" id="CP029347">
    <property type="protein sequence ID" value="AWL12989.1"/>
    <property type="molecule type" value="Genomic_DNA"/>
</dbReference>
<protein>
    <recommendedName>
        <fullName evidence="2">FAD dependent oxidoreductase domain-containing protein</fullName>
    </recommendedName>
</protein>
<keyword evidence="1" id="KW-0560">Oxidoreductase</keyword>
<dbReference type="PANTHER" id="PTHR13847:SF281">
    <property type="entry name" value="FAD DEPENDENT OXIDOREDUCTASE DOMAIN-CONTAINING PROTEIN"/>
    <property type="match status" value="1"/>
</dbReference>
<gene>
    <name evidence="3" type="ORF">HMF8227_02537</name>
</gene>
<evidence type="ECO:0000313" key="3">
    <source>
        <dbReference type="EMBL" id="AWL12989.1"/>
    </source>
</evidence>
<reference evidence="3 4" key="1">
    <citation type="submission" date="2018-05" db="EMBL/GenBank/DDBJ databases">
        <title>Salinimonas sp. HMF8227 Genome sequencing and assembly.</title>
        <authorList>
            <person name="Kang H."/>
            <person name="Kang J."/>
            <person name="Cha I."/>
            <person name="Kim H."/>
            <person name="Joh K."/>
        </authorList>
    </citation>
    <scope>NUCLEOTIDE SEQUENCE [LARGE SCALE GENOMIC DNA]</scope>
    <source>
        <strain evidence="3 4">HMF8227</strain>
    </source>
</reference>
<dbReference type="InterPro" id="IPR036188">
    <property type="entry name" value="FAD/NAD-bd_sf"/>
</dbReference>
<dbReference type="Gene3D" id="3.30.9.10">
    <property type="entry name" value="D-Amino Acid Oxidase, subunit A, domain 2"/>
    <property type="match status" value="1"/>
</dbReference>
<dbReference type="GO" id="GO:0016491">
    <property type="term" value="F:oxidoreductase activity"/>
    <property type="evidence" value="ECO:0007669"/>
    <property type="project" value="UniProtKB-KW"/>
</dbReference>
<evidence type="ECO:0000256" key="1">
    <source>
        <dbReference type="ARBA" id="ARBA00023002"/>
    </source>
</evidence>
<dbReference type="KEGG" id="salh:HMF8227_02537"/>
<organism evidence="3 4">
    <name type="scientific">Saliniradius amylolyticus</name>
    <dbReference type="NCBI Taxonomy" id="2183582"/>
    <lineage>
        <taxon>Bacteria</taxon>
        <taxon>Pseudomonadati</taxon>
        <taxon>Pseudomonadota</taxon>
        <taxon>Gammaproteobacteria</taxon>
        <taxon>Alteromonadales</taxon>
        <taxon>Alteromonadaceae</taxon>
        <taxon>Saliniradius</taxon>
    </lineage>
</organism>
<keyword evidence="4" id="KW-1185">Reference proteome</keyword>
<sequence length="447" mass="49442">MPDGSIYDPLVDKHPGSGSPYPSSYWAREHQVAPVEPLKTVRKTQVAVIGAGYTGLSCAYHLASRWDIEPVVLEANRIGWGCSGRNAGFVLSGTGRLGLGDYQHRWGKDTAKLVYSEFRQGVDNIRYLAEQGPVDCQLQDGGYLKLAHSASMARKMARVTDNMRREFGDTSRWLTQQQARSHILSPGVYGATLTPYSFGINPLRMAENLAAMAKNAGANIYTGSPVTDWQRSDQGYRLFTPQGEVQASKVVIASNGYTLNRFHPALDGRHFPVLSSVLVTQPLSQQQQQACGLTPGPLFMDSRQLKYYYRLLPDGRLLFGGRGAITGKAANHPRYQNHLKRALAAWLPATRDIGVEHFWSGWVSVALDNYPRVGPLEDNLYAAMGYCGAGVSFATLAGQRLAETIAQGPNSLPDLPFYQTPLPKFPLPRLRRLGLKAFYHWAQWRDG</sequence>
<evidence type="ECO:0000313" key="4">
    <source>
        <dbReference type="Proteomes" id="UP000245728"/>
    </source>
</evidence>
<dbReference type="Gene3D" id="3.50.50.60">
    <property type="entry name" value="FAD/NAD(P)-binding domain"/>
    <property type="match status" value="1"/>
</dbReference>
<proteinExistence type="predicted"/>
<dbReference type="AlphaFoldDB" id="A0A2S2E5W3"/>
<dbReference type="InterPro" id="IPR006076">
    <property type="entry name" value="FAD-dep_OxRdtase"/>
</dbReference>
<feature type="domain" description="FAD dependent oxidoreductase" evidence="2">
    <location>
        <begin position="46"/>
        <end position="403"/>
    </location>
</feature>
<dbReference type="PANTHER" id="PTHR13847">
    <property type="entry name" value="SARCOSINE DEHYDROGENASE-RELATED"/>
    <property type="match status" value="1"/>
</dbReference>
<dbReference type="Proteomes" id="UP000245728">
    <property type="component" value="Chromosome"/>
</dbReference>